<proteinExistence type="predicted"/>
<name>A0A2P2IUQ8_RHIMU</name>
<organism evidence="1">
    <name type="scientific">Rhizophora mucronata</name>
    <name type="common">Asiatic mangrove</name>
    <dbReference type="NCBI Taxonomy" id="61149"/>
    <lineage>
        <taxon>Eukaryota</taxon>
        <taxon>Viridiplantae</taxon>
        <taxon>Streptophyta</taxon>
        <taxon>Embryophyta</taxon>
        <taxon>Tracheophyta</taxon>
        <taxon>Spermatophyta</taxon>
        <taxon>Magnoliopsida</taxon>
        <taxon>eudicotyledons</taxon>
        <taxon>Gunneridae</taxon>
        <taxon>Pentapetalae</taxon>
        <taxon>rosids</taxon>
        <taxon>fabids</taxon>
        <taxon>Malpighiales</taxon>
        <taxon>Rhizophoraceae</taxon>
        <taxon>Rhizophora</taxon>
    </lineage>
</organism>
<dbReference type="EMBL" id="GGEC01004457">
    <property type="protein sequence ID" value="MBW84940.1"/>
    <property type="molecule type" value="Transcribed_RNA"/>
</dbReference>
<reference evidence="1" key="1">
    <citation type="submission" date="2018-02" db="EMBL/GenBank/DDBJ databases">
        <title>Rhizophora mucronata_Transcriptome.</title>
        <authorList>
            <person name="Meera S.P."/>
            <person name="Sreeshan A."/>
            <person name="Augustine A."/>
        </authorList>
    </citation>
    <scope>NUCLEOTIDE SEQUENCE</scope>
    <source>
        <tissue evidence="1">Leaf</tissue>
    </source>
</reference>
<evidence type="ECO:0000313" key="1">
    <source>
        <dbReference type="EMBL" id="MBW84940.1"/>
    </source>
</evidence>
<accession>A0A2P2IUQ8</accession>
<sequence>MLSLPFSLCPLVHHLEWLNINVSLFDGRMTNVS</sequence>
<dbReference type="AlphaFoldDB" id="A0A2P2IUQ8"/>
<protein>
    <submittedName>
        <fullName evidence="1">Uncharacterized protein</fullName>
    </submittedName>
</protein>